<accession>A0A540MF05</accession>
<name>A0A540MF05_MALBA</name>
<comment type="caution">
    <text evidence="1">The sequence shown here is derived from an EMBL/GenBank/DDBJ whole genome shotgun (WGS) entry which is preliminary data.</text>
</comment>
<gene>
    <name evidence="1" type="ORF">C1H46_017030</name>
</gene>
<proteinExistence type="predicted"/>
<dbReference type="AlphaFoldDB" id="A0A540MF05"/>
<protein>
    <submittedName>
        <fullName evidence="1">Uncharacterized protein</fullName>
    </submittedName>
</protein>
<evidence type="ECO:0000313" key="1">
    <source>
        <dbReference type="EMBL" id="TQD97328.1"/>
    </source>
</evidence>
<dbReference type="EMBL" id="VIEB01000274">
    <property type="protein sequence ID" value="TQD97328.1"/>
    <property type="molecule type" value="Genomic_DNA"/>
</dbReference>
<sequence length="63" mass="7318">MYALQSIFNFVSFLQESKVFNVSLTMQLKGSNTVLGMVTVDAAPPPIFSFHLNFFYYCINWWL</sequence>
<dbReference type="Proteomes" id="UP000315295">
    <property type="component" value="Unassembled WGS sequence"/>
</dbReference>
<reference evidence="1 2" key="1">
    <citation type="journal article" date="2019" name="G3 (Bethesda)">
        <title>Sequencing of a Wild Apple (Malus baccata) Genome Unravels the Differences Between Cultivated and Wild Apple Species Regarding Disease Resistance and Cold Tolerance.</title>
        <authorList>
            <person name="Chen X."/>
        </authorList>
    </citation>
    <scope>NUCLEOTIDE SEQUENCE [LARGE SCALE GENOMIC DNA]</scope>
    <source>
        <strain evidence="2">cv. Shandingzi</strain>
        <tissue evidence="1">Leaves</tissue>
    </source>
</reference>
<keyword evidence="2" id="KW-1185">Reference proteome</keyword>
<evidence type="ECO:0000313" key="2">
    <source>
        <dbReference type="Proteomes" id="UP000315295"/>
    </source>
</evidence>
<organism evidence="1 2">
    <name type="scientific">Malus baccata</name>
    <name type="common">Siberian crab apple</name>
    <name type="synonym">Pyrus baccata</name>
    <dbReference type="NCBI Taxonomy" id="106549"/>
    <lineage>
        <taxon>Eukaryota</taxon>
        <taxon>Viridiplantae</taxon>
        <taxon>Streptophyta</taxon>
        <taxon>Embryophyta</taxon>
        <taxon>Tracheophyta</taxon>
        <taxon>Spermatophyta</taxon>
        <taxon>Magnoliopsida</taxon>
        <taxon>eudicotyledons</taxon>
        <taxon>Gunneridae</taxon>
        <taxon>Pentapetalae</taxon>
        <taxon>rosids</taxon>
        <taxon>fabids</taxon>
        <taxon>Rosales</taxon>
        <taxon>Rosaceae</taxon>
        <taxon>Amygdaloideae</taxon>
        <taxon>Maleae</taxon>
        <taxon>Malus</taxon>
    </lineage>
</organism>